<accession>A0ACC1KKZ0</accession>
<evidence type="ECO:0000313" key="2">
    <source>
        <dbReference type="Proteomes" id="UP001140066"/>
    </source>
</evidence>
<dbReference type="Proteomes" id="UP001140066">
    <property type="component" value="Unassembled WGS sequence"/>
</dbReference>
<organism evidence="1 2">
    <name type="scientific">Coemansia linderi</name>
    <dbReference type="NCBI Taxonomy" id="2663919"/>
    <lineage>
        <taxon>Eukaryota</taxon>
        <taxon>Fungi</taxon>
        <taxon>Fungi incertae sedis</taxon>
        <taxon>Zoopagomycota</taxon>
        <taxon>Kickxellomycotina</taxon>
        <taxon>Kickxellomycetes</taxon>
        <taxon>Kickxellales</taxon>
        <taxon>Kickxellaceae</taxon>
        <taxon>Coemansia</taxon>
    </lineage>
</organism>
<reference evidence="1" key="1">
    <citation type="submission" date="2022-07" db="EMBL/GenBank/DDBJ databases">
        <title>Phylogenomic reconstructions and comparative analyses of Kickxellomycotina fungi.</title>
        <authorList>
            <person name="Reynolds N.K."/>
            <person name="Stajich J.E."/>
            <person name="Barry K."/>
            <person name="Grigoriev I.V."/>
            <person name="Crous P."/>
            <person name="Smith M.E."/>
        </authorList>
    </citation>
    <scope>NUCLEOTIDE SEQUENCE</scope>
    <source>
        <strain evidence="1">BCRC 34191</strain>
    </source>
</reference>
<protein>
    <submittedName>
        <fullName evidence="1">Uncharacterized protein</fullName>
    </submittedName>
</protein>
<dbReference type="EMBL" id="JANBUK010000118">
    <property type="protein sequence ID" value="KAJ2791624.1"/>
    <property type="molecule type" value="Genomic_DNA"/>
</dbReference>
<proteinExistence type="predicted"/>
<sequence>MLVFGIVEGKYTRWPIIPLAVIVQPRTLLALAVSFFIGLCMYGTITFVPVYYLMLEVQSPASSAKHILWCALGGCAGAVIAGCLVSFRGRVYYREWSVLGTALMSVGYILMYTWPQSSTATFRHAGFQVIVGLGLGFSMEQVRLAGQAGLPARDISTVTTLIDYARTLGGMIGLAVGGIIMREKMFATVSQTFPVLFGSGSLKGLDAVWLESLAPLLPTLPLTLADQLYKGIVNVLHLVFVVNVPFAVLACLLCLLLSNIPLHVVLPASLANEDSVNMADEYGIRESNK</sequence>
<gene>
    <name evidence="1" type="ORF">GGI18_000999</name>
</gene>
<name>A0ACC1KKZ0_9FUNG</name>
<comment type="caution">
    <text evidence="1">The sequence shown here is derived from an EMBL/GenBank/DDBJ whole genome shotgun (WGS) entry which is preliminary data.</text>
</comment>
<keyword evidence="2" id="KW-1185">Reference proteome</keyword>
<evidence type="ECO:0000313" key="1">
    <source>
        <dbReference type="EMBL" id="KAJ2791624.1"/>
    </source>
</evidence>